<evidence type="ECO:0000256" key="10">
    <source>
        <dbReference type="ARBA" id="ARBA00022827"/>
    </source>
</evidence>
<dbReference type="AlphaFoldDB" id="A0A329KKP7"/>
<keyword evidence="12 15" id="KW-0786">Thiamine pyrophosphate</keyword>
<proteinExistence type="inferred from homology"/>
<comment type="pathway">
    <text evidence="3">Amino-acid biosynthesis; L-isoleucine biosynthesis; L-isoleucine from 2-oxobutanoate: step 1/4.</text>
</comment>
<dbReference type="UniPathway" id="UPA00047">
    <property type="reaction ID" value="UER00055"/>
</dbReference>
<evidence type="ECO:0000259" key="17">
    <source>
        <dbReference type="Pfam" id="PF02775"/>
    </source>
</evidence>
<dbReference type="Pfam" id="PF02775">
    <property type="entry name" value="TPP_enzyme_C"/>
    <property type="match status" value="1"/>
</dbReference>
<dbReference type="InterPro" id="IPR029061">
    <property type="entry name" value="THDP-binding"/>
</dbReference>
<evidence type="ECO:0000259" key="18">
    <source>
        <dbReference type="Pfam" id="PF02776"/>
    </source>
</evidence>
<dbReference type="RefSeq" id="WP_112708546.1">
    <property type="nucleotide sequence ID" value="NZ_QMEU01000026.1"/>
</dbReference>
<dbReference type="InterPro" id="IPR000399">
    <property type="entry name" value="TPP-bd_CS"/>
</dbReference>
<dbReference type="GO" id="GO:0003984">
    <property type="term" value="F:acetolactate synthase activity"/>
    <property type="evidence" value="ECO:0007669"/>
    <property type="project" value="UniProtKB-EC"/>
</dbReference>
<comment type="catalytic activity">
    <reaction evidence="14">
        <text>2 pyruvate + H(+) = (2S)-2-acetolactate + CO2</text>
        <dbReference type="Rhea" id="RHEA:25249"/>
        <dbReference type="ChEBI" id="CHEBI:15361"/>
        <dbReference type="ChEBI" id="CHEBI:15378"/>
        <dbReference type="ChEBI" id="CHEBI:16526"/>
        <dbReference type="ChEBI" id="CHEBI:58476"/>
        <dbReference type="EC" id="2.2.1.6"/>
    </reaction>
</comment>
<keyword evidence="11" id="KW-0460">Magnesium</keyword>
<dbReference type="InterPro" id="IPR012001">
    <property type="entry name" value="Thiamin_PyroP_enz_TPP-bd_dom"/>
</dbReference>
<dbReference type="FunFam" id="3.40.50.970:FF:000044">
    <property type="entry name" value="Putative acetolactate synthase IlvG"/>
    <property type="match status" value="1"/>
</dbReference>
<dbReference type="Pfam" id="PF02776">
    <property type="entry name" value="TPP_enzyme_N"/>
    <property type="match status" value="1"/>
</dbReference>
<dbReference type="PANTHER" id="PTHR18968:SF166">
    <property type="entry name" value="2-HYDROXYACYL-COA LYASE 2"/>
    <property type="match status" value="1"/>
</dbReference>
<accession>A0A329KKP7</accession>
<evidence type="ECO:0000313" key="19">
    <source>
        <dbReference type="EMBL" id="RAU95770.1"/>
    </source>
</evidence>
<evidence type="ECO:0000256" key="9">
    <source>
        <dbReference type="ARBA" id="ARBA00022723"/>
    </source>
</evidence>
<organism evidence="19 20">
    <name type="scientific">Mycobacterium colombiense</name>
    <dbReference type="NCBI Taxonomy" id="339268"/>
    <lineage>
        <taxon>Bacteria</taxon>
        <taxon>Bacillati</taxon>
        <taxon>Actinomycetota</taxon>
        <taxon>Actinomycetes</taxon>
        <taxon>Mycobacteriales</taxon>
        <taxon>Mycobacteriaceae</taxon>
        <taxon>Mycobacterium</taxon>
        <taxon>Mycobacterium avium complex (MAC)</taxon>
    </lineage>
</organism>
<dbReference type="CDD" id="cd02004">
    <property type="entry name" value="TPP_BZL_OCoD_HPCL"/>
    <property type="match status" value="1"/>
</dbReference>
<dbReference type="EMBL" id="QMEU01000026">
    <property type="protein sequence ID" value="RAU95770.1"/>
    <property type="molecule type" value="Genomic_DNA"/>
</dbReference>
<comment type="pathway">
    <text evidence="4">Amino-acid biosynthesis; L-valine biosynthesis; L-valine from pyruvate: step 1/4.</text>
</comment>
<comment type="cofactor">
    <cofactor evidence="1">
        <name>Mg(2+)</name>
        <dbReference type="ChEBI" id="CHEBI:18420"/>
    </cofactor>
</comment>
<evidence type="ECO:0000256" key="15">
    <source>
        <dbReference type="RuleBase" id="RU362132"/>
    </source>
</evidence>
<protein>
    <recommendedName>
        <fullName evidence="6">acetolactate synthase</fullName>
        <ecNumber evidence="6">2.2.1.6</ecNumber>
    </recommendedName>
</protein>
<comment type="cofactor">
    <cofactor evidence="2">
        <name>thiamine diphosphate</name>
        <dbReference type="ChEBI" id="CHEBI:58937"/>
    </cofactor>
</comment>
<keyword evidence="10" id="KW-0274">FAD</keyword>
<evidence type="ECO:0000256" key="12">
    <source>
        <dbReference type="ARBA" id="ARBA00023052"/>
    </source>
</evidence>
<evidence type="ECO:0000256" key="14">
    <source>
        <dbReference type="ARBA" id="ARBA00048670"/>
    </source>
</evidence>
<dbReference type="Pfam" id="PF00205">
    <property type="entry name" value="TPP_enzyme_M"/>
    <property type="match status" value="1"/>
</dbReference>
<keyword evidence="19" id="KW-0808">Transferase</keyword>
<dbReference type="PANTHER" id="PTHR18968">
    <property type="entry name" value="THIAMINE PYROPHOSPHATE ENZYMES"/>
    <property type="match status" value="1"/>
</dbReference>
<dbReference type="InterPro" id="IPR012000">
    <property type="entry name" value="Thiamin_PyroP_enz_cen_dom"/>
</dbReference>
<dbReference type="GO" id="GO:0030976">
    <property type="term" value="F:thiamine pyrophosphate binding"/>
    <property type="evidence" value="ECO:0007669"/>
    <property type="project" value="InterPro"/>
</dbReference>
<dbReference type="GO" id="GO:0050660">
    <property type="term" value="F:flavin adenine dinucleotide binding"/>
    <property type="evidence" value="ECO:0007669"/>
    <property type="project" value="TreeGrafter"/>
</dbReference>
<dbReference type="GO" id="GO:0009097">
    <property type="term" value="P:isoleucine biosynthetic process"/>
    <property type="evidence" value="ECO:0007669"/>
    <property type="project" value="UniProtKB-UniPathway"/>
</dbReference>
<dbReference type="SUPFAM" id="SSF52518">
    <property type="entry name" value="Thiamin diphosphate-binding fold (THDP-binding)"/>
    <property type="match status" value="2"/>
</dbReference>
<feature type="domain" description="Thiamine pyrophosphate enzyme TPP-binding" evidence="17">
    <location>
        <begin position="385"/>
        <end position="532"/>
    </location>
</feature>
<evidence type="ECO:0000313" key="20">
    <source>
        <dbReference type="Proteomes" id="UP000250347"/>
    </source>
</evidence>
<dbReference type="EC" id="2.2.1.6" evidence="6"/>
<feature type="domain" description="Thiamine pyrophosphate enzyme central" evidence="16">
    <location>
        <begin position="200"/>
        <end position="326"/>
    </location>
</feature>
<dbReference type="GO" id="GO:0000287">
    <property type="term" value="F:magnesium ion binding"/>
    <property type="evidence" value="ECO:0007669"/>
    <property type="project" value="InterPro"/>
</dbReference>
<evidence type="ECO:0000256" key="6">
    <source>
        <dbReference type="ARBA" id="ARBA00013145"/>
    </source>
</evidence>
<feature type="domain" description="Thiamine pyrophosphate enzyme N-terminal TPP-binding" evidence="18">
    <location>
        <begin position="13"/>
        <end position="125"/>
    </location>
</feature>
<name>A0A329KKP7_9MYCO</name>
<comment type="similarity">
    <text evidence="5 15">Belongs to the TPP enzyme family.</text>
</comment>
<dbReference type="InterPro" id="IPR045229">
    <property type="entry name" value="TPP_enz"/>
</dbReference>
<evidence type="ECO:0000256" key="1">
    <source>
        <dbReference type="ARBA" id="ARBA00001946"/>
    </source>
</evidence>
<evidence type="ECO:0000256" key="13">
    <source>
        <dbReference type="ARBA" id="ARBA00023304"/>
    </source>
</evidence>
<dbReference type="CDD" id="cd07035">
    <property type="entry name" value="TPP_PYR_POX_like"/>
    <property type="match status" value="1"/>
</dbReference>
<keyword evidence="7" id="KW-0028">Amino-acid biosynthesis</keyword>
<dbReference type="UniPathway" id="UPA00049">
    <property type="reaction ID" value="UER00059"/>
</dbReference>
<evidence type="ECO:0000256" key="5">
    <source>
        <dbReference type="ARBA" id="ARBA00007812"/>
    </source>
</evidence>
<evidence type="ECO:0000256" key="4">
    <source>
        <dbReference type="ARBA" id="ARBA00005025"/>
    </source>
</evidence>
<comment type="caution">
    <text evidence="19">The sequence shown here is derived from an EMBL/GenBank/DDBJ whole genome shotgun (WGS) entry which is preliminary data.</text>
</comment>
<dbReference type="InterPro" id="IPR011766">
    <property type="entry name" value="TPP_enzyme_TPP-bd"/>
</dbReference>
<dbReference type="NCBIfam" id="NF004516">
    <property type="entry name" value="PRK05858.1"/>
    <property type="match status" value="1"/>
</dbReference>
<dbReference type="Proteomes" id="UP000250347">
    <property type="component" value="Unassembled WGS sequence"/>
</dbReference>
<evidence type="ECO:0000256" key="8">
    <source>
        <dbReference type="ARBA" id="ARBA00022630"/>
    </source>
</evidence>
<keyword evidence="8" id="KW-0285">Flavoprotein</keyword>
<dbReference type="GO" id="GO:0009099">
    <property type="term" value="P:L-valine biosynthetic process"/>
    <property type="evidence" value="ECO:0007669"/>
    <property type="project" value="UniProtKB-UniPathway"/>
</dbReference>
<reference evidence="19 20" key="1">
    <citation type="submission" date="2018-06" db="EMBL/GenBank/DDBJ databases">
        <title>NTM in soil in Japan.</title>
        <authorList>
            <person name="Ohya K."/>
        </authorList>
    </citation>
    <scope>NUCLEOTIDE SEQUENCE [LARGE SCALE GENOMIC DNA]</scope>
    <source>
        <strain evidence="19 20">GF76</strain>
    </source>
</reference>
<evidence type="ECO:0000259" key="16">
    <source>
        <dbReference type="Pfam" id="PF00205"/>
    </source>
</evidence>
<sequence>MSIDAPSSQTVHAGRLIARRLKASGVDTVFTLSGGHLFSIYDGCRDEGIRLIDTRHEQTATFAAEGWSKVTRSPGVAALTAGPGITNGMSAMAAAQQNSSPLVVLGGRAPAQRWGMGSLQEIDHVPFVAPLARFAATAQSAGEAGRLVDDALRAAVTAPSGVGFVDFPMDHVFSMSDDDGRPGALVDLPPGPAPDGAALSRAAALLSAAQRPVIMAGTNVWWGHGEAALLRLAEELHIPVLMNGMARGAVPADHPLAFSRVRGKALGEADVALIVGVPMDFRLGFGAVFGPDTELIVVDRVEPDRRHPRPVAAELYGDLLTILAALAPATGNDHRGWIDELRIAEKAARDKEKAELADDRIPLHPMRVYAELAPMLDRDAVVVVDAGDFGSYAGRVIDSYQPGCWLDSGPFGCLGSGPGYALAAKLAHPDRQVVLLQGDGAFGFSGMEWDTLVRHNVPVVSVIGNNGIWALEKHPMEALYGYSVVAELRPGTRYDEVARALGGHGELVAAPGELRPALERAFASGLPAVVNVLTDPDVAYPRRSNLA</sequence>
<dbReference type="Gene3D" id="3.40.50.1220">
    <property type="entry name" value="TPP-binding domain"/>
    <property type="match status" value="1"/>
</dbReference>
<dbReference type="SUPFAM" id="SSF52467">
    <property type="entry name" value="DHS-like NAD/FAD-binding domain"/>
    <property type="match status" value="1"/>
</dbReference>
<evidence type="ECO:0000256" key="3">
    <source>
        <dbReference type="ARBA" id="ARBA00004974"/>
    </source>
</evidence>
<keyword evidence="9" id="KW-0479">Metal-binding</keyword>
<keyword evidence="13" id="KW-0100">Branched-chain amino acid biosynthesis</keyword>
<evidence type="ECO:0000256" key="11">
    <source>
        <dbReference type="ARBA" id="ARBA00022842"/>
    </source>
</evidence>
<dbReference type="PROSITE" id="PS00187">
    <property type="entry name" value="TPP_ENZYMES"/>
    <property type="match status" value="1"/>
</dbReference>
<dbReference type="InterPro" id="IPR029035">
    <property type="entry name" value="DHS-like_NAD/FAD-binding_dom"/>
</dbReference>
<dbReference type="GO" id="GO:0005948">
    <property type="term" value="C:acetolactate synthase complex"/>
    <property type="evidence" value="ECO:0007669"/>
    <property type="project" value="TreeGrafter"/>
</dbReference>
<evidence type="ECO:0000256" key="7">
    <source>
        <dbReference type="ARBA" id="ARBA00022605"/>
    </source>
</evidence>
<evidence type="ECO:0000256" key="2">
    <source>
        <dbReference type="ARBA" id="ARBA00001964"/>
    </source>
</evidence>
<gene>
    <name evidence="19" type="ORF">DQP58_11680</name>
</gene>
<dbReference type="Gene3D" id="3.40.50.970">
    <property type="match status" value="2"/>
</dbReference>